<comment type="caution">
    <text evidence="7">The sequence shown here is derived from an EMBL/GenBank/DDBJ whole genome shotgun (WGS) entry which is preliminary data.</text>
</comment>
<evidence type="ECO:0000256" key="1">
    <source>
        <dbReference type="ARBA" id="ARBA00022723"/>
    </source>
</evidence>
<protein>
    <recommendedName>
        <fullName evidence="6">Xylanolytic transcriptional activator regulatory domain-containing protein</fullName>
    </recommendedName>
</protein>
<name>A0A8T9BAB8_9HELO</name>
<evidence type="ECO:0000256" key="4">
    <source>
        <dbReference type="ARBA" id="ARBA00023163"/>
    </source>
</evidence>
<dbReference type="GO" id="GO:0003677">
    <property type="term" value="F:DNA binding"/>
    <property type="evidence" value="ECO:0007669"/>
    <property type="project" value="InterPro"/>
</dbReference>
<dbReference type="OrthoDB" id="2441642at2759"/>
<keyword evidence="3" id="KW-0805">Transcription regulation</keyword>
<keyword evidence="4" id="KW-0804">Transcription</keyword>
<dbReference type="Pfam" id="PF04082">
    <property type="entry name" value="Fungal_trans"/>
    <property type="match status" value="1"/>
</dbReference>
<sequence>MRPIVGNLRAGNDLLLAGLAIYPRSSATPVHLVNSAFARGRNGSETGVTTSLPDTVAITTSATSIDSELMSGLETERLDCDAENDDLLGPTDLTELVRLDAMPHSSLLRVSLSKEPDLENDFSLNGFSPGTSFSPATMEATATPAVDDSFMTLFNTPNNNSINSIVADDYSYYYSGKELQLPIFSPILPPTPIATTSTRTSPSSDVAISRHFTKNSIKTGIHQAYAAMVIDMIYAYPRMMTRRETLPPFMHAFSPNVDHGDEQNRLPEHLTNCMGIAQLFVVRSDDTNSFIWTMIRAEMRGFRNRLYTFDKYEALSALQASLLYVVIRAVEDGPQEAKDDYEMLLIHEEVCTRAIELANSSCHGEYKSQDIGWKDWIYMESTRRVACVWFILGLVFHTRTGNFCFISEHFRELFLPCTKAEWEAKTESQWRKEHNAAASAKGASSATGLHRLGDLIDAYPRIPGTRVADKLDVWNAGIDHLGMTLNLAVSML</sequence>
<organism evidence="7 8">
    <name type="scientific">Lachnellula arida</name>
    <dbReference type="NCBI Taxonomy" id="1316785"/>
    <lineage>
        <taxon>Eukaryota</taxon>
        <taxon>Fungi</taxon>
        <taxon>Dikarya</taxon>
        <taxon>Ascomycota</taxon>
        <taxon>Pezizomycotina</taxon>
        <taxon>Leotiomycetes</taxon>
        <taxon>Helotiales</taxon>
        <taxon>Lachnaceae</taxon>
        <taxon>Lachnellula</taxon>
    </lineage>
</organism>
<evidence type="ECO:0000259" key="6">
    <source>
        <dbReference type="Pfam" id="PF04082"/>
    </source>
</evidence>
<dbReference type="EMBL" id="QGMF01000335">
    <property type="protein sequence ID" value="TVY16697.1"/>
    <property type="molecule type" value="Genomic_DNA"/>
</dbReference>
<reference evidence="7 8" key="1">
    <citation type="submission" date="2018-05" db="EMBL/GenBank/DDBJ databases">
        <title>Whole genome sequencing for identification of molecular markers to develop diagnostic detection tools for the regulated plant pathogen Lachnellula willkommii.</title>
        <authorList>
            <person name="Giroux E."/>
            <person name="Bilodeau G."/>
        </authorList>
    </citation>
    <scope>NUCLEOTIDE SEQUENCE [LARGE SCALE GENOMIC DNA]</scope>
    <source>
        <strain evidence="7 8">CBS 203.66</strain>
    </source>
</reference>
<evidence type="ECO:0000313" key="8">
    <source>
        <dbReference type="Proteomes" id="UP000469559"/>
    </source>
</evidence>
<keyword evidence="2" id="KW-0862">Zinc</keyword>
<dbReference type="Proteomes" id="UP000469559">
    <property type="component" value="Unassembled WGS sequence"/>
</dbReference>
<keyword evidence="5" id="KW-0539">Nucleus</keyword>
<dbReference type="GO" id="GO:0008270">
    <property type="term" value="F:zinc ion binding"/>
    <property type="evidence" value="ECO:0007669"/>
    <property type="project" value="InterPro"/>
</dbReference>
<keyword evidence="8" id="KW-1185">Reference proteome</keyword>
<gene>
    <name evidence="7" type="ORF">LARI1_G003909</name>
</gene>
<dbReference type="InterPro" id="IPR007219">
    <property type="entry name" value="XnlR_reg_dom"/>
</dbReference>
<feature type="domain" description="Xylanolytic transcriptional activator regulatory" evidence="6">
    <location>
        <begin position="347"/>
        <end position="451"/>
    </location>
</feature>
<evidence type="ECO:0000256" key="3">
    <source>
        <dbReference type="ARBA" id="ARBA00023015"/>
    </source>
</evidence>
<evidence type="ECO:0000256" key="5">
    <source>
        <dbReference type="ARBA" id="ARBA00023242"/>
    </source>
</evidence>
<evidence type="ECO:0000313" key="7">
    <source>
        <dbReference type="EMBL" id="TVY16697.1"/>
    </source>
</evidence>
<dbReference type="PANTHER" id="PTHR47660">
    <property type="entry name" value="TRANSCRIPTION FACTOR WITH C2H2 AND ZN(2)-CYS(6) DNA BINDING DOMAIN (EUROFUNG)-RELATED-RELATED"/>
    <property type="match status" value="1"/>
</dbReference>
<dbReference type="GO" id="GO:0006351">
    <property type="term" value="P:DNA-templated transcription"/>
    <property type="evidence" value="ECO:0007669"/>
    <property type="project" value="InterPro"/>
</dbReference>
<dbReference type="PANTHER" id="PTHR47660:SF3">
    <property type="entry name" value="FINGER DOMAIN PROTEIN, PUTATIVE (AFU_ORTHOLOGUE AFUA_4G03310)-RELATED"/>
    <property type="match status" value="1"/>
</dbReference>
<accession>A0A8T9BAB8</accession>
<keyword evidence="1" id="KW-0479">Metal-binding</keyword>
<dbReference type="AlphaFoldDB" id="A0A8T9BAB8"/>
<evidence type="ECO:0000256" key="2">
    <source>
        <dbReference type="ARBA" id="ARBA00022833"/>
    </source>
</evidence>
<proteinExistence type="predicted"/>